<evidence type="ECO:0000256" key="2">
    <source>
        <dbReference type="ARBA" id="ARBA00009085"/>
    </source>
</evidence>
<dbReference type="InterPro" id="IPR001394">
    <property type="entry name" value="Peptidase_C19_UCH"/>
</dbReference>
<keyword evidence="6 9" id="KW-0378">Hydrolase</keyword>
<evidence type="ECO:0000256" key="4">
    <source>
        <dbReference type="ARBA" id="ARBA00022670"/>
    </source>
</evidence>
<evidence type="ECO:0000256" key="1">
    <source>
        <dbReference type="ARBA" id="ARBA00000707"/>
    </source>
</evidence>
<evidence type="ECO:0000256" key="3">
    <source>
        <dbReference type="ARBA" id="ARBA00012759"/>
    </source>
</evidence>
<evidence type="ECO:0000256" key="6">
    <source>
        <dbReference type="ARBA" id="ARBA00022801"/>
    </source>
</evidence>
<dbReference type="PANTHER" id="PTHR24006:SF758">
    <property type="entry name" value="UBIQUITIN CARBOXYL-TERMINAL HYDROLASE 36"/>
    <property type="match status" value="1"/>
</dbReference>
<feature type="domain" description="USP" evidence="8">
    <location>
        <begin position="1"/>
        <end position="248"/>
    </location>
</feature>
<name>A0A481ZBU1_9VIRU</name>
<keyword evidence="5" id="KW-0833">Ubl conjugation pathway</keyword>
<organism evidence="9">
    <name type="scientific">Pithovirus LCPAC403</name>
    <dbReference type="NCBI Taxonomy" id="2506596"/>
    <lineage>
        <taxon>Viruses</taxon>
        <taxon>Pithoviruses</taxon>
    </lineage>
</organism>
<protein>
    <recommendedName>
        <fullName evidence="3">ubiquitinyl hydrolase 1</fullName>
        <ecNumber evidence="3">3.4.19.12</ecNumber>
    </recommendedName>
</protein>
<evidence type="ECO:0000259" key="8">
    <source>
        <dbReference type="PROSITE" id="PS50235"/>
    </source>
</evidence>
<dbReference type="EC" id="3.4.19.12" evidence="3"/>
<dbReference type="PROSITE" id="PS50235">
    <property type="entry name" value="USP_3"/>
    <property type="match status" value="1"/>
</dbReference>
<dbReference type="Pfam" id="PF00443">
    <property type="entry name" value="UCH"/>
    <property type="match status" value="1"/>
</dbReference>
<sequence length="248" mass="29013">MNAVLQCINGTRKIGHCSHPTSVVNEWCKLRKNLKTSKEPVDPTDFKKALDETKKFEKDKGSQDSVGFLVVLLDMLPCEYTMFKGRFKSRLRCSRCTHTNNTYNDFTVMNLSITGDSLDTIYKNFTKTDNDVDYSCERCKKNTKHSKKITVNKFPQRLIISFKRFTSSLKVRRDHIEFSEEMMLEGNSYKLYAIVEFQGSYSNGHYIASVYDFDQNLWKVYNDSLDSDRIFCIEEFISSAYILMYEMF</sequence>
<comment type="similarity">
    <text evidence="2">Belongs to the peptidase C19 family.</text>
</comment>
<gene>
    <name evidence="9" type="ORF">LCPAC403_00790</name>
</gene>
<dbReference type="EMBL" id="MK500588">
    <property type="protein sequence ID" value="QBK92945.1"/>
    <property type="molecule type" value="Genomic_DNA"/>
</dbReference>
<dbReference type="GO" id="GO:0016579">
    <property type="term" value="P:protein deubiquitination"/>
    <property type="evidence" value="ECO:0007669"/>
    <property type="project" value="InterPro"/>
</dbReference>
<dbReference type="InterPro" id="IPR028889">
    <property type="entry name" value="USP"/>
</dbReference>
<keyword evidence="7" id="KW-0788">Thiol protease</keyword>
<dbReference type="SUPFAM" id="SSF54001">
    <property type="entry name" value="Cysteine proteinases"/>
    <property type="match status" value="1"/>
</dbReference>
<dbReference type="InterPro" id="IPR038765">
    <property type="entry name" value="Papain-like_cys_pep_sf"/>
</dbReference>
<dbReference type="Gene3D" id="3.90.70.10">
    <property type="entry name" value="Cysteine proteinases"/>
    <property type="match status" value="1"/>
</dbReference>
<dbReference type="GO" id="GO:0004843">
    <property type="term" value="F:cysteine-type deubiquitinase activity"/>
    <property type="evidence" value="ECO:0007669"/>
    <property type="project" value="UniProtKB-EC"/>
</dbReference>
<dbReference type="PANTHER" id="PTHR24006">
    <property type="entry name" value="UBIQUITIN CARBOXYL-TERMINAL HYDROLASE"/>
    <property type="match status" value="1"/>
</dbReference>
<dbReference type="GO" id="GO:0006508">
    <property type="term" value="P:proteolysis"/>
    <property type="evidence" value="ECO:0007669"/>
    <property type="project" value="UniProtKB-KW"/>
</dbReference>
<reference evidence="9" key="1">
    <citation type="journal article" date="2019" name="MBio">
        <title>Virus Genomes from Deep Sea Sediments Expand the Ocean Megavirome and Support Independent Origins of Viral Gigantism.</title>
        <authorList>
            <person name="Backstrom D."/>
            <person name="Yutin N."/>
            <person name="Jorgensen S.L."/>
            <person name="Dharamshi J."/>
            <person name="Homa F."/>
            <person name="Zaremba-Niedwiedzka K."/>
            <person name="Spang A."/>
            <person name="Wolf Y.I."/>
            <person name="Koonin E.V."/>
            <person name="Ettema T.J."/>
        </authorList>
    </citation>
    <scope>NUCLEOTIDE SEQUENCE</scope>
</reference>
<comment type="catalytic activity">
    <reaction evidence="1">
        <text>Thiol-dependent hydrolysis of ester, thioester, amide, peptide and isopeptide bonds formed by the C-terminal Gly of ubiquitin (a 76-residue protein attached to proteins as an intracellular targeting signal).</text>
        <dbReference type="EC" id="3.4.19.12"/>
    </reaction>
</comment>
<evidence type="ECO:0000256" key="7">
    <source>
        <dbReference type="ARBA" id="ARBA00022807"/>
    </source>
</evidence>
<evidence type="ECO:0000313" key="9">
    <source>
        <dbReference type="EMBL" id="QBK92945.1"/>
    </source>
</evidence>
<dbReference type="InterPro" id="IPR050164">
    <property type="entry name" value="Peptidase_C19"/>
</dbReference>
<accession>A0A481ZBU1</accession>
<proteinExistence type="inferred from homology"/>
<evidence type="ECO:0000256" key="5">
    <source>
        <dbReference type="ARBA" id="ARBA00022786"/>
    </source>
</evidence>
<keyword evidence="4" id="KW-0645">Protease</keyword>